<evidence type="ECO:0000256" key="4">
    <source>
        <dbReference type="ARBA" id="ARBA00022801"/>
    </source>
</evidence>
<dbReference type="AlphaFoldDB" id="A0A956NFN4"/>
<sequence>MTVRFLVGPAGSGKTHRCLERLRACEHDGRSAIYLVPEQFTYSADRELIAVPDLFGLRHVRVLSFSRLAWWLHERAGIAPPPAIDAAVRPMYLRAVLERLTPETLGPLASLRTRHGLLEQLGRFIGEVRNHGATNFLSGLEGIALASDVSPRVKEKLLALGEVFQEYDGRLRDSGKRDPEEHLHGVLPLIAAEAELFGRTEVYVDGFLSWTRRESEVLSALALAGATLEIAFCMDAEQPAERRRLPFHPVARSLERLEALLLRSGVVVDGIIGLPDGNPMRFRTPELVRVERALYDLDASHGPTAGKDVPAGSAIELRPARDPYHEVHTWARAIDRWQRLSEDPIRPEQIGVFVRDVERYRDALGRIFPRFGIDYFLDERRSVLAHPRVRLLLGALDVLLSSWRRSSVVSLLRNPLLGIAPAHVDLLENLSLELGRDFERWYDSSDWEIYALPDRSRFTGVAGEVVQDPIELLDPDRPRDEAASSDGDEDDGPEVDEPMRERRPRSAADANERQRLDEIRRRVLLPLRRLERTWLSESWTGRLAADSLEALLLEWVPELSAAAYEGVGGSGWDPAWDARVDEAMGTLLHELGDLWSDVPTQPEEVARSLREGLLVLRLGVTPMRQGQVLVADVQRSRVTGIRAAIIGGVNDGVFPRTVSDDPILGDHDREALGSIGLRLGPNATERQEEEAYLFYIAMTRASDRVLVTWLGADGDGGEATPSFLVPELQRLFPNTSILTEPEEEEDEIPYAELQNSGELAPAVLARLARKAREIAGARKITEEDHERAVTNDHFLIGIHDDPTLASVVWEVGLGLPGLDSAIDDILPEELLGLVYPTPIPSSVSRLQEFASCPFRNFAGSTLRLEPRPVAKVTPLETGTLAHHALELFLSGASNVELAQGENPSRTDPPAVLSVDAIRERLAVIFGRLEHDKDYRAFQVDEASKYRWTSTRRSLEHYLALELTRLSNSGYHVMRRELPFGLEGEPGLSMPLPEGRTLLLRGKIDRLDVREEDGHTYALVVDYKRSSRTGLPASLEKGIDLQLAAYLLYAQRELGLEPAGGLYVPVLPSPPREEKADPGAVNALQVRAHGLFLAEERTEIDGDTGILVSRGSEQILPTKARRDELLDTAERFLRSYAHNQRRGWVEPRPLQTEPSRLPCDRCDFPTVCRFRRDRDPKRRSALEGMEVVQ</sequence>
<feature type="compositionally biased region" description="Basic and acidic residues" evidence="10">
    <location>
        <begin position="497"/>
        <end position="511"/>
    </location>
</feature>
<keyword evidence="2" id="KW-0547">Nucleotide-binding</keyword>
<feature type="domain" description="UvrD-like helicase C-terminal" evidence="11">
    <location>
        <begin position="284"/>
        <end position="638"/>
    </location>
</feature>
<evidence type="ECO:0000256" key="7">
    <source>
        <dbReference type="ARBA" id="ARBA00022840"/>
    </source>
</evidence>
<keyword evidence="9" id="KW-0234">DNA repair</keyword>
<keyword evidence="8" id="KW-0238">DNA-binding</keyword>
<reference evidence="12" key="1">
    <citation type="submission" date="2020-04" db="EMBL/GenBank/DDBJ databases">
        <authorList>
            <person name="Zhang T."/>
        </authorList>
    </citation>
    <scope>NUCLEOTIDE SEQUENCE</scope>
    <source>
        <strain evidence="12">HKST-UBA02</strain>
    </source>
</reference>
<dbReference type="GO" id="GO:0004386">
    <property type="term" value="F:helicase activity"/>
    <property type="evidence" value="ECO:0007669"/>
    <property type="project" value="UniProtKB-KW"/>
</dbReference>
<feature type="compositionally biased region" description="Acidic residues" evidence="10">
    <location>
        <begin position="486"/>
        <end position="496"/>
    </location>
</feature>
<keyword evidence="4" id="KW-0378">Hydrolase</keyword>
<keyword evidence="5" id="KW-0347">Helicase</keyword>
<name>A0A956NFN4_UNCEI</name>
<keyword evidence="3" id="KW-0227">DNA damage</keyword>
<reference evidence="12" key="2">
    <citation type="journal article" date="2021" name="Microbiome">
        <title>Successional dynamics and alternative stable states in a saline activated sludge microbial community over 9 years.</title>
        <authorList>
            <person name="Wang Y."/>
            <person name="Ye J."/>
            <person name="Ju F."/>
            <person name="Liu L."/>
            <person name="Boyd J.A."/>
            <person name="Deng Y."/>
            <person name="Parks D.H."/>
            <person name="Jiang X."/>
            <person name="Yin X."/>
            <person name="Woodcroft B.J."/>
            <person name="Tyson G.W."/>
            <person name="Hugenholtz P."/>
            <person name="Polz M.F."/>
            <person name="Zhang T."/>
        </authorList>
    </citation>
    <scope>NUCLEOTIDE SEQUENCE</scope>
    <source>
        <strain evidence="12">HKST-UBA02</strain>
    </source>
</reference>
<evidence type="ECO:0000256" key="5">
    <source>
        <dbReference type="ARBA" id="ARBA00022806"/>
    </source>
</evidence>
<evidence type="ECO:0000259" key="11">
    <source>
        <dbReference type="PROSITE" id="PS51217"/>
    </source>
</evidence>
<proteinExistence type="predicted"/>
<evidence type="ECO:0000313" key="13">
    <source>
        <dbReference type="Proteomes" id="UP000739538"/>
    </source>
</evidence>
<dbReference type="Pfam" id="PF12705">
    <property type="entry name" value="PDDEXK_1"/>
    <property type="match status" value="1"/>
</dbReference>
<evidence type="ECO:0000256" key="2">
    <source>
        <dbReference type="ARBA" id="ARBA00022741"/>
    </source>
</evidence>
<feature type="region of interest" description="Disordered" evidence="10">
    <location>
        <begin position="469"/>
        <end position="511"/>
    </location>
</feature>
<accession>A0A956NFN4</accession>
<dbReference type="EMBL" id="JAGQHS010000041">
    <property type="protein sequence ID" value="MCA9756089.1"/>
    <property type="molecule type" value="Genomic_DNA"/>
</dbReference>
<evidence type="ECO:0000256" key="1">
    <source>
        <dbReference type="ARBA" id="ARBA00022722"/>
    </source>
</evidence>
<comment type="caution">
    <text evidence="12">The sequence shown here is derived from an EMBL/GenBank/DDBJ whole genome shotgun (WGS) entry which is preliminary data.</text>
</comment>
<dbReference type="GO" id="GO:0006281">
    <property type="term" value="P:DNA repair"/>
    <property type="evidence" value="ECO:0007669"/>
    <property type="project" value="UniProtKB-KW"/>
</dbReference>
<keyword evidence="1" id="KW-0540">Nuclease</keyword>
<evidence type="ECO:0000256" key="9">
    <source>
        <dbReference type="ARBA" id="ARBA00023204"/>
    </source>
</evidence>
<protein>
    <submittedName>
        <fullName evidence="12">PD-(D/E)XK nuclease family protein</fullName>
    </submittedName>
</protein>
<dbReference type="PANTHER" id="PTHR30591">
    <property type="entry name" value="RECBCD ENZYME SUBUNIT RECC"/>
    <property type="match status" value="1"/>
</dbReference>
<dbReference type="InterPro" id="IPR027417">
    <property type="entry name" value="P-loop_NTPase"/>
</dbReference>
<gene>
    <name evidence="12" type="ORF">KDA27_09825</name>
</gene>
<dbReference type="InterPro" id="IPR011604">
    <property type="entry name" value="PDDEXK-like_dom_sf"/>
</dbReference>
<evidence type="ECO:0000256" key="3">
    <source>
        <dbReference type="ARBA" id="ARBA00022763"/>
    </source>
</evidence>
<dbReference type="PANTHER" id="PTHR30591:SF1">
    <property type="entry name" value="RECBCD ENZYME SUBUNIT RECC"/>
    <property type="match status" value="1"/>
</dbReference>
<dbReference type="InterPro" id="IPR049035">
    <property type="entry name" value="ADDB_N"/>
</dbReference>
<organism evidence="12 13">
    <name type="scientific">Eiseniibacteriota bacterium</name>
    <dbReference type="NCBI Taxonomy" id="2212470"/>
    <lineage>
        <taxon>Bacteria</taxon>
        <taxon>Candidatus Eiseniibacteriota</taxon>
    </lineage>
</organism>
<dbReference type="InterPro" id="IPR038726">
    <property type="entry name" value="PDDEXK_AddAB-type"/>
</dbReference>
<dbReference type="GO" id="GO:0006310">
    <property type="term" value="P:DNA recombination"/>
    <property type="evidence" value="ECO:0007669"/>
    <property type="project" value="TreeGrafter"/>
</dbReference>
<evidence type="ECO:0000313" key="12">
    <source>
        <dbReference type="EMBL" id="MCA9756089.1"/>
    </source>
</evidence>
<dbReference type="InterPro" id="IPR014017">
    <property type="entry name" value="DNA_helicase_UvrD-like_C"/>
</dbReference>
<evidence type="ECO:0000256" key="6">
    <source>
        <dbReference type="ARBA" id="ARBA00022839"/>
    </source>
</evidence>
<dbReference type="PROSITE" id="PS51217">
    <property type="entry name" value="UVRD_HELICASE_CTER"/>
    <property type="match status" value="1"/>
</dbReference>
<evidence type="ECO:0000256" key="8">
    <source>
        <dbReference type="ARBA" id="ARBA00023125"/>
    </source>
</evidence>
<dbReference type="Gene3D" id="3.40.50.300">
    <property type="entry name" value="P-loop containing nucleotide triphosphate hydrolases"/>
    <property type="match status" value="4"/>
</dbReference>
<dbReference type="GO" id="GO:0005524">
    <property type="term" value="F:ATP binding"/>
    <property type="evidence" value="ECO:0007669"/>
    <property type="project" value="UniProtKB-KW"/>
</dbReference>
<dbReference type="GO" id="GO:0004527">
    <property type="term" value="F:exonuclease activity"/>
    <property type="evidence" value="ECO:0007669"/>
    <property type="project" value="UniProtKB-KW"/>
</dbReference>
<dbReference type="Pfam" id="PF21445">
    <property type="entry name" value="ADDB_N"/>
    <property type="match status" value="1"/>
</dbReference>
<dbReference type="Gene3D" id="3.90.320.10">
    <property type="match status" value="1"/>
</dbReference>
<dbReference type="GO" id="GO:0003677">
    <property type="term" value="F:DNA binding"/>
    <property type="evidence" value="ECO:0007669"/>
    <property type="project" value="UniProtKB-KW"/>
</dbReference>
<keyword evidence="7" id="KW-0067">ATP-binding</keyword>
<dbReference type="Proteomes" id="UP000739538">
    <property type="component" value="Unassembled WGS sequence"/>
</dbReference>
<keyword evidence="6" id="KW-0269">Exonuclease</keyword>
<evidence type="ECO:0000256" key="10">
    <source>
        <dbReference type="SAM" id="MobiDB-lite"/>
    </source>
</evidence>
<dbReference type="SUPFAM" id="SSF52540">
    <property type="entry name" value="P-loop containing nucleoside triphosphate hydrolases"/>
    <property type="match status" value="1"/>
</dbReference>